<feature type="compositionally biased region" description="Polar residues" evidence="1">
    <location>
        <begin position="226"/>
        <end position="242"/>
    </location>
</feature>
<name>A0A8K0UUZ6_9AGAR</name>
<comment type="caution">
    <text evidence="3">The sequence shown here is derived from an EMBL/GenBank/DDBJ whole genome shotgun (WGS) entry which is preliminary data.</text>
</comment>
<feature type="region of interest" description="Disordered" evidence="1">
    <location>
        <begin position="215"/>
        <end position="242"/>
    </location>
</feature>
<dbReference type="GO" id="GO:0005737">
    <property type="term" value="C:cytoplasm"/>
    <property type="evidence" value="ECO:0007669"/>
    <property type="project" value="TreeGrafter"/>
</dbReference>
<feature type="domain" description="GST N-terminal" evidence="2">
    <location>
        <begin position="3"/>
        <end position="94"/>
    </location>
</feature>
<dbReference type="SUPFAM" id="SSF52833">
    <property type="entry name" value="Thioredoxin-like"/>
    <property type="match status" value="1"/>
</dbReference>
<dbReference type="InterPro" id="IPR004045">
    <property type="entry name" value="Glutathione_S-Trfase_N"/>
</dbReference>
<evidence type="ECO:0000256" key="1">
    <source>
        <dbReference type="SAM" id="MobiDB-lite"/>
    </source>
</evidence>
<dbReference type="CDD" id="cd00299">
    <property type="entry name" value="GST_C_family"/>
    <property type="match status" value="1"/>
</dbReference>
<dbReference type="SFLD" id="SFLDG00358">
    <property type="entry name" value="Main_(cytGST)"/>
    <property type="match status" value="1"/>
</dbReference>
<dbReference type="InterPro" id="IPR036282">
    <property type="entry name" value="Glutathione-S-Trfase_C_sf"/>
</dbReference>
<dbReference type="Gene3D" id="1.20.1050.10">
    <property type="match status" value="1"/>
</dbReference>
<keyword evidence="4" id="KW-1185">Reference proteome</keyword>
<protein>
    <recommendedName>
        <fullName evidence="2">GST N-terminal domain-containing protein</fullName>
    </recommendedName>
</protein>
<dbReference type="PANTHER" id="PTHR43968:SF8">
    <property type="entry name" value="S-TRANSFERASE, PUTATIVE (AFU_ORTHOLOGUE AFUA_2G00590)-RELATED"/>
    <property type="match status" value="1"/>
</dbReference>
<dbReference type="PANTHER" id="PTHR43968">
    <property type="match status" value="1"/>
</dbReference>
<dbReference type="Pfam" id="PF13409">
    <property type="entry name" value="GST_N_2"/>
    <property type="match status" value="1"/>
</dbReference>
<dbReference type="AlphaFoldDB" id="A0A8K0UUZ6"/>
<dbReference type="SFLD" id="SFLDS00019">
    <property type="entry name" value="Glutathione_Transferase_(cytos"/>
    <property type="match status" value="1"/>
</dbReference>
<dbReference type="CDD" id="cd00570">
    <property type="entry name" value="GST_N_family"/>
    <property type="match status" value="1"/>
</dbReference>
<dbReference type="InterPro" id="IPR050983">
    <property type="entry name" value="GST_Omega/HSP26"/>
</dbReference>
<dbReference type="Gene3D" id="3.40.30.10">
    <property type="entry name" value="Glutaredoxin"/>
    <property type="match status" value="1"/>
</dbReference>
<sequence>MPELLTLYTAKVCPFAHRVELALAEANVEYQSYQIDLTNKPIWYASKVNPVGKIPAIAYGGPRVPADQPSPQSFKISESLVLTEFVAEVYADANLIPKDPVQRAKVRFFMDAAANKFEPLFFGYTFTGSVDQAGLIKGLEEFQTLLPKEGYAVGEWSIADAVVTPFVGRLFLALENDLGRYPVGEGPKTLEIIKTDPKLERIRKYMDDVTSRESFMSTFDKPPQPSSVNIGYSYTTNRSSRT</sequence>
<dbReference type="SUPFAM" id="SSF47616">
    <property type="entry name" value="GST C-terminal domain-like"/>
    <property type="match status" value="1"/>
</dbReference>
<dbReference type="Proteomes" id="UP000813824">
    <property type="component" value="Unassembled WGS sequence"/>
</dbReference>
<evidence type="ECO:0000313" key="4">
    <source>
        <dbReference type="Proteomes" id="UP000813824"/>
    </source>
</evidence>
<accession>A0A8K0UUZ6</accession>
<dbReference type="OrthoDB" id="202840at2759"/>
<dbReference type="InterPro" id="IPR040079">
    <property type="entry name" value="Glutathione_S-Trfase"/>
</dbReference>
<organism evidence="3 4">
    <name type="scientific">Cristinia sonorae</name>
    <dbReference type="NCBI Taxonomy" id="1940300"/>
    <lineage>
        <taxon>Eukaryota</taxon>
        <taxon>Fungi</taxon>
        <taxon>Dikarya</taxon>
        <taxon>Basidiomycota</taxon>
        <taxon>Agaricomycotina</taxon>
        <taxon>Agaricomycetes</taxon>
        <taxon>Agaricomycetidae</taxon>
        <taxon>Agaricales</taxon>
        <taxon>Pleurotineae</taxon>
        <taxon>Stephanosporaceae</taxon>
        <taxon>Cristinia</taxon>
    </lineage>
</organism>
<reference evidence="3" key="1">
    <citation type="journal article" date="2021" name="New Phytol.">
        <title>Evolutionary innovations through gain and loss of genes in the ectomycorrhizal Boletales.</title>
        <authorList>
            <person name="Wu G."/>
            <person name="Miyauchi S."/>
            <person name="Morin E."/>
            <person name="Kuo A."/>
            <person name="Drula E."/>
            <person name="Varga T."/>
            <person name="Kohler A."/>
            <person name="Feng B."/>
            <person name="Cao Y."/>
            <person name="Lipzen A."/>
            <person name="Daum C."/>
            <person name="Hundley H."/>
            <person name="Pangilinan J."/>
            <person name="Johnson J."/>
            <person name="Barry K."/>
            <person name="LaButti K."/>
            <person name="Ng V."/>
            <person name="Ahrendt S."/>
            <person name="Min B."/>
            <person name="Choi I.G."/>
            <person name="Park H."/>
            <person name="Plett J.M."/>
            <person name="Magnuson J."/>
            <person name="Spatafora J.W."/>
            <person name="Nagy L.G."/>
            <person name="Henrissat B."/>
            <person name="Grigoriev I.V."/>
            <person name="Yang Z.L."/>
            <person name="Xu J."/>
            <person name="Martin F.M."/>
        </authorList>
    </citation>
    <scope>NUCLEOTIDE SEQUENCE</scope>
    <source>
        <strain evidence="3">KKN 215</strain>
    </source>
</reference>
<dbReference type="PROSITE" id="PS50404">
    <property type="entry name" value="GST_NTER"/>
    <property type="match status" value="1"/>
</dbReference>
<dbReference type="EMBL" id="JAEVFJ010000004">
    <property type="protein sequence ID" value="KAH8105169.1"/>
    <property type="molecule type" value="Genomic_DNA"/>
</dbReference>
<proteinExistence type="predicted"/>
<evidence type="ECO:0000313" key="3">
    <source>
        <dbReference type="EMBL" id="KAH8105169.1"/>
    </source>
</evidence>
<evidence type="ECO:0000259" key="2">
    <source>
        <dbReference type="PROSITE" id="PS50404"/>
    </source>
</evidence>
<gene>
    <name evidence="3" type="ORF">BXZ70DRAFT_998347</name>
</gene>
<dbReference type="InterPro" id="IPR036249">
    <property type="entry name" value="Thioredoxin-like_sf"/>
</dbReference>